<dbReference type="InterPro" id="IPR029052">
    <property type="entry name" value="Metallo-depent_PP-like"/>
</dbReference>
<dbReference type="InterPro" id="IPR004843">
    <property type="entry name" value="Calcineurin-like_PHP"/>
</dbReference>
<dbReference type="SUPFAM" id="SSF56300">
    <property type="entry name" value="Metallo-dependent phosphatases"/>
    <property type="match status" value="1"/>
</dbReference>
<sequence length="412" mass="48188">MTRRITFIHTADLHLDSPFTGLEHLPESIFKRIQESTFTAFERVIELAAKEKVDFILIAGDLYDDEDRSLKAQLRLKKQFERLNEEGIQVFIIFGNHDHTGGNWVHIQWPENVHIFSDRDVECIPFVRDGKVLANIYGYSYPTRSVTENIVYKFQKRSEAPLHIGLLHGTASGTEGHEPYCPFTIQNLLEKDFDYWALGHIHKRQILHRSDPPIIYPGNIQGRHKKETGEKGVYLVELAEGGKSAYRFVPVFDILWNEIKLSVNEIAAVGELYDHIRAVKEQQRRNGSALLTIMLDGASSLFWDLMDQDHLDELAQILNEEEEGKNDFVWIVSIQHQIVPSDDFFSSSYISKDFEQILDHFHQFDEAMGPLYKNRLFRRFFQSFTENEKEELIKEAKTMIYYELFKQEWKRS</sequence>
<keyword evidence="1" id="KW-0378">Hydrolase</keyword>
<dbReference type="AlphaFoldDB" id="A0A161ZUV0"/>
<evidence type="ECO:0000259" key="2">
    <source>
        <dbReference type="Pfam" id="PF00149"/>
    </source>
</evidence>
<dbReference type="CDD" id="cd00840">
    <property type="entry name" value="MPP_Mre11_N"/>
    <property type="match status" value="1"/>
</dbReference>
<dbReference type="EMBL" id="LWBR01000013">
    <property type="protein sequence ID" value="KZN97047.1"/>
    <property type="molecule type" value="Genomic_DNA"/>
</dbReference>
<dbReference type="Pfam" id="PF00149">
    <property type="entry name" value="Metallophos"/>
    <property type="match status" value="1"/>
</dbReference>
<dbReference type="Proteomes" id="UP000076476">
    <property type="component" value="Unassembled WGS sequence"/>
</dbReference>
<accession>A0A161ZUV0</accession>
<protein>
    <recommendedName>
        <fullName evidence="2">Calcineurin-like phosphoesterase domain-containing protein</fullName>
    </recommendedName>
</protein>
<reference evidence="3 4" key="1">
    <citation type="submission" date="2016-04" db="EMBL/GenBank/DDBJ databases">
        <title>Draft genome sequence of Aeribacillus pallidus 8m3 from petroleum reservoir.</title>
        <authorList>
            <person name="Poltaraus A.B."/>
            <person name="Nazina T.N."/>
            <person name="Tourova T.P."/>
            <person name="Malakho S.M."/>
            <person name="Korshunova A.V."/>
            <person name="Sokolova D.S."/>
        </authorList>
    </citation>
    <scope>NUCLEOTIDE SEQUENCE [LARGE SCALE GENOMIC DNA]</scope>
    <source>
        <strain evidence="3 4">8m3</strain>
    </source>
</reference>
<dbReference type="STRING" id="33936.AZI98_05640"/>
<dbReference type="InterPro" id="IPR050535">
    <property type="entry name" value="DNA_Repair-Maintenance_Comp"/>
</dbReference>
<organism evidence="3 4">
    <name type="scientific">Aeribacillus pallidus</name>
    <dbReference type="NCBI Taxonomy" id="33936"/>
    <lineage>
        <taxon>Bacteria</taxon>
        <taxon>Bacillati</taxon>
        <taxon>Bacillota</taxon>
        <taxon>Bacilli</taxon>
        <taxon>Bacillales</taxon>
        <taxon>Bacillaceae</taxon>
        <taxon>Aeribacillus</taxon>
    </lineage>
</organism>
<name>A0A161ZUV0_9BACI</name>
<evidence type="ECO:0000313" key="4">
    <source>
        <dbReference type="Proteomes" id="UP000076476"/>
    </source>
</evidence>
<dbReference type="PIRSF" id="PIRSF033091">
    <property type="entry name" value="Pesterase_YhaO"/>
    <property type="match status" value="1"/>
</dbReference>
<dbReference type="OrthoDB" id="9773856at2"/>
<dbReference type="PANTHER" id="PTHR30337">
    <property type="entry name" value="COMPONENT OF ATP-DEPENDENT DSDNA EXONUCLEASE"/>
    <property type="match status" value="1"/>
</dbReference>
<dbReference type="Gene3D" id="3.60.21.10">
    <property type="match status" value="1"/>
</dbReference>
<evidence type="ECO:0000256" key="1">
    <source>
        <dbReference type="ARBA" id="ARBA00022801"/>
    </source>
</evidence>
<feature type="domain" description="Calcineurin-like phosphoesterase" evidence="2">
    <location>
        <begin position="6"/>
        <end position="203"/>
    </location>
</feature>
<comment type="caution">
    <text evidence="3">The sequence shown here is derived from an EMBL/GenBank/DDBJ whole genome shotgun (WGS) entry which is preliminary data.</text>
</comment>
<dbReference type="PANTHER" id="PTHR30337:SF7">
    <property type="entry name" value="PHOSPHOESTERASE"/>
    <property type="match status" value="1"/>
</dbReference>
<keyword evidence="4" id="KW-1185">Reference proteome</keyword>
<dbReference type="InterPro" id="IPR014576">
    <property type="entry name" value="Pesterase_YhaO"/>
</dbReference>
<dbReference type="InterPro" id="IPR041796">
    <property type="entry name" value="Mre11_N"/>
</dbReference>
<evidence type="ECO:0000313" key="3">
    <source>
        <dbReference type="EMBL" id="KZN97047.1"/>
    </source>
</evidence>
<gene>
    <name evidence="3" type="ORF">AZI98_05640</name>
</gene>
<dbReference type="GO" id="GO:0016787">
    <property type="term" value="F:hydrolase activity"/>
    <property type="evidence" value="ECO:0007669"/>
    <property type="project" value="UniProtKB-KW"/>
</dbReference>
<dbReference type="RefSeq" id="WP_063387304.1">
    <property type="nucleotide sequence ID" value="NZ_LWBR01000013.1"/>
</dbReference>
<proteinExistence type="predicted"/>